<evidence type="ECO:0000313" key="15">
    <source>
        <dbReference type="EMBL" id="KAG0024010.1"/>
    </source>
</evidence>
<keyword evidence="8" id="KW-0648">Protein biosynthesis</keyword>
<evidence type="ECO:0000256" key="8">
    <source>
        <dbReference type="ARBA" id="ARBA00022917"/>
    </source>
</evidence>
<comment type="catalytic activity">
    <reaction evidence="10 11">
        <text>tRNA(Lys) + L-lysine + ATP = L-lysyl-tRNA(Lys) + AMP + diphosphate</text>
        <dbReference type="Rhea" id="RHEA:20792"/>
        <dbReference type="Rhea" id="RHEA-COMP:9696"/>
        <dbReference type="Rhea" id="RHEA-COMP:9697"/>
        <dbReference type="ChEBI" id="CHEBI:30616"/>
        <dbReference type="ChEBI" id="CHEBI:32551"/>
        <dbReference type="ChEBI" id="CHEBI:33019"/>
        <dbReference type="ChEBI" id="CHEBI:78442"/>
        <dbReference type="ChEBI" id="CHEBI:78529"/>
        <dbReference type="ChEBI" id="CHEBI:456215"/>
        <dbReference type="EC" id="6.1.1.6"/>
    </reaction>
</comment>
<dbReference type="NCBIfam" id="NF001756">
    <property type="entry name" value="PRK00484.1"/>
    <property type="match status" value="1"/>
</dbReference>
<dbReference type="PRINTS" id="PR00982">
    <property type="entry name" value="TRNASYNTHLYS"/>
</dbReference>
<evidence type="ECO:0000256" key="12">
    <source>
        <dbReference type="SAM" id="MobiDB-lite"/>
    </source>
</evidence>
<evidence type="ECO:0000256" key="10">
    <source>
        <dbReference type="ARBA" id="ARBA00048573"/>
    </source>
</evidence>
<reference evidence="15" key="1">
    <citation type="journal article" date="2020" name="Fungal Divers.">
        <title>Resolving the Mortierellaceae phylogeny through synthesis of multi-gene phylogenetics and phylogenomics.</title>
        <authorList>
            <person name="Vandepol N."/>
            <person name="Liber J."/>
            <person name="Desiro A."/>
            <person name="Na H."/>
            <person name="Kennedy M."/>
            <person name="Barry K."/>
            <person name="Grigoriev I.V."/>
            <person name="Miller A.N."/>
            <person name="O'Donnell K."/>
            <person name="Stajich J.E."/>
            <person name="Bonito G."/>
        </authorList>
    </citation>
    <scope>NUCLEOTIDE SEQUENCE</scope>
    <source>
        <strain evidence="15">NRRL 2769</strain>
    </source>
</reference>
<evidence type="ECO:0000256" key="9">
    <source>
        <dbReference type="ARBA" id="ARBA00023146"/>
    </source>
</evidence>
<dbReference type="SUPFAM" id="SSF50249">
    <property type="entry name" value="Nucleic acid-binding proteins"/>
    <property type="match status" value="1"/>
</dbReference>
<dbReference type="EMBL" id="JAAAID010000033">
    <property type="protein sequence ID" value="KAG0024010.1"/>
    <property type="molecule type" value="Genomic_DNA"/>
</dbReference>
<proteinExistence type="inferred from homology"/>
<evidence type="ECO:0000256" key="7">
    <source>
        <dbReference type="ARBA" id="ARBA00022840"/>
    </source>
</evidence>
<evidence type="ECO:0000259" key="14">
    <source>
        <dbReference type="PROSITE" id="PS50862"/>
    </source>
</evidence>
<dbReference type="InterPro" id="IPR006195">
    <property type="entry name" value="aa-tRNA-synth_II"/>
</dbReference>
<dbReference type="GO" id="GO:0005524">
    <property type="term" value="F:ATP binding"/>
    <property type="evidence" value="ECO:0007669"/>
    <property type="project" value="UniProtKB-KW"/>
</dbReference>
<dbReference type="GO" id="GO:0005829">
    <property type="term" value="C:cytosol"/>
    <property type="evidence" value="ECO:0007669"/>
    <property type="project" value="TreeGrafter"/>
</dbReference>
<evidence type="ECO:0000256" key="4">
    <source>
        <dbReference type="ARBA" id="ARBA00022490"/>
    </source>
</evidence>
<dbReference type="GO" id="GO:0000049">
    <property type="term" value="F:tRNA binding"/>
    <property type="evidence" value="ECO:0007669"/>
    <property type="project" value="TreeGrafter"/>
</dbReference>
<dbReference type="HAMAP" id="MF_00252">
    <property type="entry name" value="Lys_tRNA_synth_class2"/>
    <property type="match status" value="1"/>
</dbReference>
<dbReference type="FunFam" id="3.30.930.10:FF:000238">
    <property type="entry name" value="Lysine--tRNA ligase"/>
    <property type="match status" value="1"/>
</dbReference>
<dbReference type="PROSITE" id="PS50862">
    <property type="entry name" value="AA_TRNA_LIGASE_II"/>
    <property type="match status" value="1"/>
</dbReference>
<evidence type="ECO:0000313" key="16">
    <source>
        <dbReference type="Proteomes" id="UP000703661"/>
    </source>
</evidence>
<dbReference type="CDD" id="cd04322">
    <property type="entry name" value="LysRS_N"/>
    <property type="match status" value="1"/>
</dbReference>
<dbReference type="GO" id="GO:0016791">
    <property type="term" value="F:phosphatase activity"/>
    <property type="evidence" value="ECO:0007669"/>
    <property type="project" value="InterPro"/>
</dbReference>
<keyword evidence="5" id="KW-0436">Ligase</keyword>
<feature type="domain" description="Aminoacyl-transfer RNA synthetases class-II family profile" evidence="14">
    <location>
        <begin position="711"/>
        <end position="1031"/>
    </location>
</feature>
<keyword evidence="7" id="KW-0067">ATP-binding</keyword>
<evidence type="ECO:0000256" key="3">
    <source>
        <dbReference type="ARBA" id="ARBA00011738"/>
    </source>
</evidence>
<keyword evidence="16" id="KW-1185">Reference proteome</keyword>
<dbReference type="Gene3D" id="3.30.930.10">
    <property type="entry name" value="Bira Bifunctional Protein, Domain 2"/>
    <property type="match status" value="1"/>
</dbReference>
<comment type="subcellular location">
    <subcellularLocation>
        <location evidence="1">Cytoplasm</location>
    </subcellularLocation>
</comment>
<sequence length="1038" mass="118394">MNAIGEYMIVITDRLRAGRIGGHDIFKLKSYKIIPFSHNNMSLSDAQTGEEAAYISLLHTHLQSGEFYFSYEYELTHSLQRQAELRGNTQPVWERADDRFFWNYRLQSKLIDHTRRHKDQNLSGFILPIINGFVEIKATDIHKKPFTLVLISRRSRHRAGTRYFSRGVDIDGNVSNFNETEQIVVVDPIVNGTVPIAAGNYIMLAHVQTRGSVPIFWTQINNIRYTPKLQIFDNPQTGSAFRRHFETQKKLYGHQLVINLVNKKGYESPIGAAFSKEVDSQNDPQIKYHHFDFHHECSKMRWHRVSLLLNHFHNDLVDQGYFKAEVSRGAVQRVFQKQTSVARTNCMDCLDRTNVVQSVISRWVLNRQLQEIGILPPSEQLESSEQFEILFRNVWADNADVVSRAYSGTGALKNDFTRTGKRTKSGALRDLQNSIVRYVKNNFLDGARQISRTSSFSFSQTCPSILSVMSASGALRRFPRLWSTRSMSSYSLASNRDSFQMHPHKAQKCILVKGVQSPLNAVRLLSTMAGSSESWVVKPEVRLEELNSLSIKPYPRYQQPKVPAVQVKDIITDYQDTMESGTKDETKKVSVSGRIHSKRESSSKLVWFDLMQDGNPIQAVFNRKNYSGSDREFELAAKVFQRGDIVQLTGHVGKTKTGQLSIFITDSFELLAPCLHSIPTRSGLKDPEKRFRNRYLDFLVNQDALGIMKKRRDVIKFIRNYLDSRNFLEVETPILSTQAGGANAKPFATHANALDMEMHMRVAPELYLKQLVIGGADRVYELGKQFRNEGIDADHNPEFTTCEFYQAYENLEGLFSMTEDMLQEMAKSVTGSTKVLTNISKDETVELSFEKPFRRINIMENLEEKLGTALPDLEREPVAELLEICKEHRVFVSTPHTVPRIMDKLISHFIEPKCVQPTFLWGHPIIMSPLAKDIKLESGRTVAGRFELFVAGKEIVNAYEELNDPVQQRDRFTKQQNDKENGDEEAQPMDLAFCTALEYGLPPTAGWGMGVDRVCQILTGSSHIRDVLAFPTMRALKT</sequence>
<dbReference type="PROSITE" id="PS50275">
    <property type="entry name" value="SAC"/>
    <property type="match status" value="1"/>
</dbReference>
<evidence type="ECO:0000259" key="13">
    <source>
        <dbReference type="PROSITE" id="PS50275"/>
    </source>
</evidence>
<comment type="similarity">
    <text evidence="2">Belongs to the class-II aminoacyl-tRNA synthetase family.</text>
</comment>
<gene>
    <name evidence="15" type="ORF">BGZ80_006661</name>
</gene>
<name>A0A9P6T4E6_9FUNG</name>
<dbReference type="EC" id="6.1.1.6" evidence="11"/>
<evidence type="ECO:0000256" key="11">
    <source>
        <dbReference type="RuleBase" id="RU003748"/>
    </source>
</evidence>
<dbReference type="InterPro" id="IPR002313">
    <property type="entry name" value="Lys-tRNA-ligase_II"/>
</dbReference>
<comment type="caution">
    <text evidence="15">The sequence shown here is derived from an EMBL/GenBank/DDBJ whole genome shotgun (WGS) entry which is preliminary data.</text>
</comment>
<keyword evidence="6" id="KW-0547">Nucleotide-binding</keyword>
<feature type="domain" description="SAC" evidence="13">
    <location>
        <begin position="58"/>
        <end position="408"/>
    </location>
</feature>
<dbReference type="Pfam" id="PF02383">
    <property type="entry name" value="Syja_N"/>
    <property type="match status" value="1"/>
</dbReference>
<dbReference type="InterPro" id="IPR044136">
    <property type="entry name" value="Lys-tRNA-ligase_II_N"/>
</dbReference>
<comment type="subunit">
    <text evidence="3">Homodimer.</text>
</comment>
<dbReference type="SUPFAM" id="SSF55681">
    <property type="entry name" value="Class II aaRS and biotin synthetases"/>
    <property type="match status" value="1"/>
</dbReference>
<evidence type="ECO:0000256" key="1">
    <source>
        <dbReference type="ARBA" id="ARBA00004496"/>
    </source>
</evidence>
<evidence type="ECO:0000256" key="6">
    <source>
        <dbReference type="ARBA" id="ARBA00022741"/>
    </source>
</evidence>
<dbReference type="InterPro" id="IPR012340">
    <property type="entry name" value="NA-bd_OB-fold"/>
</dbReference>
<keyword evidence="4" id="KW-0963">Cytoplasm</keyword>
<dbReference type="InterPro" id="IPR018149">
    <property type="entry name" value="Lys-tRNA-synth_II_C"/>
</dbReference>
<organism evidence="15 16">
    <name type="scientific">Entomortierella chlamydospora</name>
    <dbReference type="NCBI Taxonomy" id="101097"/>
    <lineage>
        <taxon>Eukaryota</taxon>
        <taxon>Fungi</taxon>
        <taxon>Fungi incertae sedis</taxon>
        <taxon>Mucoromycota</taxon>
        <taxon>Mortierellomycotina</taxon>
        <taxon>Mortierellomycetes</taxon>
        <taxon>Mortierellales</taxon>
        <taxon>Mortierellaceae</taxon>
        <taxon>Entomortierella</taxon>
    </lineage>
</organism>
<dbReference type="InterPro" id="IPR004365">
    <property type="entry name" value="NA-bd_OB_tRNA"/>
</dbReference>
<dbReference type="Pfam" id="PF00152">
    <property type="entry name" value="tRNA-synt_2"/>
    <property type="match status" value="1"/>
</dbReference>
<keyword evidence="9" id="KW-0030">Aminoacyl-tRNA synthetase</keyword>
<dbReference type="Pfam" id="PF01336">
    <property type="entry name" value="tRNA_anti-codon"/>
    <property type="match status" value="1"/>
</dbReference>
<dbReference type="InterPro" id="IPR045864">
    <property type="entry name" value="aa-tRNA-synth_II/BPL/LPL"/>
</dbReference>
<evidence type="ECO:0000256" key="2">
    <source>
        <dbReference type="ARBA" id="ARBA00008226"/>
    </source>
</evidence>
<dbReference type="GO" id="GO:0004824">
    <property type="term" value="F:lysine-tRNA ligase activity"/>
    <property type="evidence" value="ECO:0007669"/>
    <property type="project" value="UniProtKB-EC"/>
</dbReference>
<feature type="compositionally biased region" description="Basic and acidic residues" evidence="12">
    <location>
        <begin position="967"/>
        <end position="980"/>
    </location>
</feature>
<dbReference type="PANTHER" id="PTHR42918">
    <property type="entry name" value="LYSYL-TRNA SYNTHETASE"/>
    <property type="match status" value="1"/>
</dbReference>
<dbReference type="CDD" id="cd00775">
    <property type="entry name" value="LysRS_core"/>
    <property type="match status" value="1"/>
</dbReference>
<dbReference type="PANTHER" id="PTHR42918:SF5">
    <property type="entry name" value="LYSINE--TRNA LIGASE, MITOCHONDRIAL"/>
    <property type="match status" value="1"/>
</dbReference>
<protein>
    <recommendedName>
        <fullName evidence="11">Lysine--tRNA ligase</fullName>
        <ecNumber evidence="11">6.1.1.6</ecNumber>
    </recommendedName>
    <alternativeName>
        <fullName evidence="11">Lysyl-tRNA synthetase</fullName>
    </alternativeName>
</protein>
<dbReference type="Gene3D" id="2.40.50.140">
    <property type="entry name" value="Nucleic acid-binding proteins"/>
    <property type="match status" value="1"/>
</dbReference>
<dbReference type="NCBIfam" id="TIGR00499">
    <property type="entry name" value="lysS_bact"/>
    <property type="match status" value="1"/>
</dbReference>
<accession>A0A9P6T4E6</accession>
<dbReference type="InterPro" id="IPR004364">
    <property type="entry name" value="Aa-tRNA-synt_II"/>
</dbReference>
<dbReference type="AlphaFoldDB" id="A0A9P6T4E6"/>
<dbReference type="InterPro" id="IPR002013">
    <property type="entry name" value="SAC_dom"/>
</dbReference>
<feature type="region of interest" description="Disordered" evidence="12">
    <location>
        <begin position="966"/>
        <end position="985"/>
    </location>
</feature>
<dbReference type="GO" id="GO:0006430">
    <property type="term" value="P:lysyl-tRNA aminoacylation"/>
    <property type="evidence" value="ECO:0007669"/>
    <property type="project" value="InterPro"/>
</dbReference>
<dbReference type="Proteomes" id="UP000703661">
    <property type="component" value="Unassembled WGS sequence"/>
</dbReference>
<evidence type="ECO:0000256" key="5">
    <source>
        <dbReference type="ARBA" id="ARBA00022598"/>
    </source>
</evidence>